<dbReference type="GO" id="GO:0005829">
    <property type="term" value="C:cytosol"/>
    <property type="evidence" value="ECO:0007669"/>
    <property type="project" value="TreeGrafter"/>
</dbReference>
<dbReference type="Proteomes" id="UP000054485">
    <property type="component" value="Unassembled WGS sequence"/>
</dbReference>
<dbReference type="HOGENOM" id="CLU_009189_0_0_1"/>
<feature type="region of interest" description="Disordered" evidence="1">
    <location>
        <begin position="30"/>
        <end position="93"/>
    </location>
</feature>
<dbReference type="OrthoDB" id="10264848at2759"/>
<dbReference type="SUPFAM" id="SSF109993">
    <property type="entry name" value="VPS9 domain"/>
    <property type="match status" value="1"/>
</dbReference>
<keyword evidence="4" id="KW-1185">Reference proteome</keyword>
<feature type="compositionally biased region" description="Acidic residues" evidence="1">
    <location>
        <begin position="892"/>
        <end position="921"/>
    </location>
</feature>
<dbReference type="AlphaFoldDB" id="A0A0D0AMI6"/>
<feature type="compositionally biased region" description="Low complexity" evidence="1">
    <location>
        <begin position="1001"/>
        <end position="1012"/>
    </location>
</feature>
<dbReference type="EMBL" id="KN835626">
    <property type="protein sequence ID" value="KIK35417.1"/>
    <property type="molecule type" value="Genomic_DNA"/>
</dbReference>
<feature type="compositionally biased region" description="Low complexity" evidence="1">
    <location>
        <begin position="597"/>
        <end position="617"/>
    </location>
</feature>
<feature type="compositionally biased region" description="Basic and acidic residues" evidence="1">
    <location>
        <begin position="862"/>
        <end position="876"/>
    </location>
</feature>
<dbReference type="Pfam" id="PF02204">
    <property type="entry name" value="VPS9"/>
    <property type="match status" value="1"/>
</dbReference>
<dbReference type="PANTHER" id="PTHR23101">
    <property type="entry name" value="RAB GDP/GTP EXCHANGE FACTOR"/>
    <property type="match status" value="1"/>
</dbReference>
<dbReference type="InterPro" id="IPR003123">
    <property type="entry name" value="VPS9"/>
</dbReference>
<dbReference type="InParanoid" id="A0A0D0AMI6"/>
<dbReference type="PROSITE" id="PS51205">
    <property type="entry name" value="VPS9"/>
    <property type="match status" value="1"/>
</dbReference>
<feature type="region of interest" description="Disordered" evidence="1">
    <location>
        <begin position="858"/>
        <end position="1012"/>
    </location>
</feature>
<dbReference type="GO" id="GO:0005085">
    <property type="term" value="F:guanyl-nucleotide exchange factor activity"/>
    <property type="evidence" value="ECO:0007669"/>
    <property type="project" value="InterPro"/>
</dbReference>
<dbReference type="PANTHER" id="PTHR23101:SF25">
    <property type="entry name" value="GTPASE-ACTIVATING PROTEIN AND VPS9 DOMAIN-CONTAINING PROTEIN 1"/>
    <property type="match status" value="1"/>
</dbReference>
<dbReference type="STRING" id="930992.A0A0D0AMI6"/>
<dbReference type="Gene3D" id="1.20.1050.80">
    <property type="entry name" value="VPS9 domain"/>
    <property type="match status" value="2"/>
</dbReference>
<evidence type="ECO:0000256" key="1">
    <source>
        <dbReference type="SAM" id="MobiDB-lite"/>
    </source>
</evidence>
<dbReference type="GO" id="GO:0016192">
    <property type="term" value="P:vesicle-mediated transport"/>
    <property type="evidence" value="ECO:0007669"/>
    <property type="project" value="InterPro"/>
</dbReference>
<dbReference type="InterPro" id="IPR045046">
    <property type="entry name" value="Vps9-like"/>
</dbReference>
<accession>A0A0D0AMI6</accession>
<dbReference type="GO" id="GO:0031267">
    <property type="term" value="F:small GTPase binding"/>
    <property type="evidence" value="ECO:0007669"/>
    <property type="project" value="TreeGrafter"/>
</dbReference>
<evidence type="ECO:0000313" key="3">
    <source>
        <dbReference type="EMBL" id="KIK35417.1"/>
    </source>
</evidence>
<feature type="compositionally biased region" description="Basic and acidic residues" evidence="1">
    <location>
        <begin position="922"/>
        <end position="932"/>
    </location>
</feature>
<dbReference type="GO" id="GO:0030139">
    <property type="term" value="C:endocytic vesicle"/>
    <property type="evidence" value="ECO:0007669"/>
    <property type="project" value="TreeGrafter"/>
</dbReference>
<proteinExistence type="predicted"/>
<reference evidence="3 4" key="1">
    <citation type="submission" date="2014-04" db="EMBL/GenBank/DDBJ databases">
        <authorList>
            <consortium name="DOE Joint Genome Institute"/>
            <person name="Kuo A."/>
            <person name="Ruytinx J."/>
            <person name="Rineau F."/>
            <person name="Colpaert J."/>
            <person name="Kohler A."/>
            <person name="Nagy L.G."/>
            <person name="Floudas D."/>
            <person name="Copeland A."/>
            <person name="Barry K.W."/>
            <person name="Cichocki N."/>
            <person name="Veneault-Fourrey C."/>
            <person name="LaButti K."/>
            <person name="Lindquist E.A."/>
            <person name="Lipzen A."/>
            <person name="Lundell T."/>
            <person name="Morin E."/>
            <person name="Murat C."/>
            <person name="Sun H."/>
            <person name="Tunlid A."/>
            <person name="Henrissat B."/>
            <person name="Grigoriev I.V."/>
            <person name="Hibbett D.S."/>
            <person name="Martin F."/>
            <person name="Nordberg H.P."/>
            <person name="Cantor M.N."/>
            <person name="Hua S.X."/>
        </authorList>
    </citation>
    <scope>NUCLEOTIDE SEQUENCE [LARGE SCALE GENOMIC DNA]</scope>
    <source>
        <strain evidence="3 4">UH-Slu-Lm8-n1</strain>
    </source>
</reference>
<protein>
    <recommendedName>
        <fullName evidence="2">VPS9 domain-containing protein</fullName>
    </recommendedName>
</protein>
<feature type="compositionally biased region" description="Low complexity" evidence="1">
    <location>
        <begin position="813"/>
        <end position="835"/>
    </location>
</feature>
<evidence type="ECO:0000313" key="4">
    <source>
        <dbReference type="Proteomes" id="UP000054485"/>
    </source>
</evidence>
<name>A0A0D0AMI6_9AGAM</name>
<feature type="region of interest" description="Disordered" evidence="1">
    <location>
        <begin position="813"/>
        <end position="837"/>
    </location>
</feature>
<evidence type="ECO:0000259" key="2">
    <source>
        <dbReference type="PROSITE" id="PS51205"/>
    </source>
</evidence>
<reference evidence="4" key="2">
    <citation type="submission" date="2015-01" db="EMBL/GenBank/DDBJ databases">
        <title>Evolutionary Origins and Diversification of the Mycorrhizal Mutualists.</title>
        <authorList>
            <consortium name="DOE Joint Genome Institute"/>
            <consortium name="Mycorrhizal Genomics Consortium"/>
            <person name="Kohler A."/>
            <person name="Kuo A."/>
            <person name="Nagy L.G."/>
            <person name="Floudas D."/>
            <person name="Copeland A."/>
            <person name="Barry K.W."/>
            <person name="Cichocki N."/>
            <person name="Veneault-Fourrey C."/>
            <person name="LaButti K."/>
            <person name="Lindquist E.A."/>
            <person name="Lipzen A."/>
            <person name="Lundell T."/>
            <person name="Morin E."/>
            <person name="Murat C."/>
            <person name="Riley R."/>
            <person name="Ohm R."/>
            <person name="Sun H."/>
            <person name="Tunlid A."/>
            <person name="Henrissat B."/>
            <person name="Grigoriev I.V."/>
            <person name="Hibbett D.S."/>
            <person name="Martin F."/>
        </authorList>
    </citation>
    <scope>NUCLEOTIDE SEQUENCE [LARGE SCALE GENOMIC DNA]</scope>
    <source>
        <strain evidence="4">UH-Slu-Lm8-n1</strain>
    </source>
</reference>
<feature type="region of interest" description="Disordered" evidence="1">
    <location>
        <begin position="538"/>
        <end position="620"/>
    </location>
</feature>
<dbReference type="InterPro" id="IPR037191">
    <property type="entry name" value="VPS9_dom_sf"/>
</dbReference>
<feature type="compositionally biased region" description="Basic and acidic residues" evidence="1">
    <location>
        <begin position="545"/>
        <end position="554"/>
    </location>
</feature>
<sequence length="1057" mass="113050">MTTRREGNFPAISIGRVQGASIARTGSRDNLATHPLLSSGSSTPGLSPSSTLETQSSSTQKYVPYTPRQRLATTSTTAQPPVSVSPQHQPTGGATSKLQLMNLKAAAQGIGLDTACLGWAMLEKLSQDGETEEWAEIWGAITKGKASLLLPLEQSSGQEKITPEFMSDHVLMCDLLSKENTQVVTLSGLRGHLTSENLTFRSSLPSTKFPDIALSSLPPLPSILLDSGYPSYAVAAHSTSLPIQVRPPKPPLPPRPTLATQPSRLAMPFASLFGAKPTTTPPTIAASLPPIQTPLIPPTEDHPILISAFSISRAVYRHDVMRDVLAALKSELTSTLETAGVPAMIIERVQSFASPLLPFVRGPAGKKKLHDIGASPSKHGTWAVNLDAGKDRPEELAEKFQEFYLELEGEVRVEIEKEKGEASEEEYESRAKEVVELVEGTLSTLFYDRLFLPSNSDDAPHDEALSSHIAALNLLDLGLEHLDVDVGSAGSEIDVVVRACGETLSQLDVTCRSPCDKAAVLVAAHKLIVDGLSHLPPIKLSNGNKRPEKPEPPQRKTSLPPGPVAAVDVPLVASPGALSQPDLQPDGDAAHGSPEKLSLSSSVSSSQAPTSITASSPIPIPPRASSPLTISPVQQSTTVSGDVLLPLLIFAVVKSNPARLVSHLLFTQRYRNAAFAGGEERYCLINLMAVVEFLENVDLGAVGVGEGVGIVRWVLQLNIVYFPAFSHCFLFPMFWHSFSFHALTFLCYSTADLTPIPIVRTALPPDAPVDVPGSLRGRVEQGVDVIAGSANKVISGVVDSSFGVLRSFLPSAPTSTSAPTSASALTSTFASAPTTETSDARWNMGLLRRESGFSIASLVPGRKGDGKVEEGQRELVEVSSRPGSIRSIYVNEDADVGGTEEESEESDDDEDGDDEEEESEEAEHAHDARSIRSFESMMSGSSGRARKKKKLGALSRKSLTDRLAQVPGLSRLSGTDAHKTASPPITRSSLLLPSHHNRFDSPASSRAPSPISIRLPAPNKRFMECSEDDLRVSEVGELLKEYRRLVEGVRAMGAFDE</sequence>
<feature type="compositionally biased region" description="Low complexity" evidence="1">
    <location>
        <begin position="35"/>
        <end position="60"/>
    </location>
</feature>
<feature type="domain" description="VPS9" evidence="2">
    <location>
        <begin position="459"/>
        <end position="703"/>
    </location>
</feature>
<feature type="compositionally biased region" description="Low complexity" evidence="1">
    <location>
        <begin position="79"/>
        <end position="90"/>
    </location>
</feature>
<gene>
    <name evidence="3" type="ORF">CY34DRAFT_17026</name>
</gene>
<organism evidence="3 4">
    <name type="scientific">Suillus luteus UH-Slu-Lm8-n1</name>
    <dbReference type="NCBI Taxonomy" id="930992"/>
    <lineage>
        <taxon>Eukaryota</taxon>
        <taxon>Fungi</taxon>
        <taxon>Dikarya</taxon>
        <taxon>Basidiomycota</taxon>
        <taxon>Agaricomycotina</taxon>
        <taxon>Agaricomycetes</taxon>
        <taxon>Agaricomycetidae</taxon>
        <taxon>Boletales</taxon>
        <taxon>Suillineae</taxon>
        <taxon>Suillaceae</taxon>
        <taxon>Suillus</taxon>
    </lineage>
</organism>